<dbReference type="GO" id="GO:0005524">
    <property type="term" value="F:ATP binding"/>
    <property type="evidence" value="ECO:0007669"/>
    <property type="project" value="InterPro"/>
</dbReference>
<dbReference type="InterPro" id="IPR027417">
    <property type="entry name" value="P-loop_NTPase"/>
</dbReference>
<dbReference type="Gene3D" id="3.40.50.300">
    <property type="entry name" value="P-loop containing nucleotide triphosphate hydrolases"/>
    <property type="match status" value="1"/>
</dbReference>
<dbReference type="SUPFAM" id="SSF52540">
    <property type="entry name" value="P-loop containing nucleoside triphosphate hydrolases"/>
    <property type="match status" value="1"/>
</dbReference>
<dbReference type="AlphaFoldDB" id="A0A6L5X3P2"/>
<gene>
    <name evidence="1" type="ORF">FYJ35_07820</name>
</gene>
<organism evidence="1 2">
    <name type="scientific">Porcincola intestinalis</name>
    <dbReference type="NCBI Taxonomy" id="2606632"/>
    <lineage>
        <taxon>Bacteria</taxon>
        <taxon>Bacillati</taxon>
        <taxon>Bacillota</taxon>
        <taxon>Clostridia</taxon>
        <taxon>Lachnospirales</taxon>
        <taxon>Lachnospiraceae</taxon>
        <taxon>Porcincola</taxon>
    </lineage>
</organism>
<evidence type="ECO:0000313" key="1">
    <source>
        <dbReference type="EMBL" id="MSS14951.1"/>
    </source>
</evidence>
<dbReference type="GO" id="GO:0008817">
    <property type="term" value="F:corrinoid adenosyltransferase activity"/>
    <property type="evidence" value="ECO:0007669"/>
    <property type="project" value="InterPro"/>
</dbReference>
<dbReference type="Pfam" id="PF02572">
    <property type="entry name" value="CobA_CobO_BtuR"/>
    <property type="match status" value="1"/>
</dbReference>
<protein>
    <submittedName>
        <fullName evidence="1">Cob(I)yrinic acid a,c-diamide adenosyltransferase</fullName>
    </submittedName>
</protein>
<proteinExistence type="predicted"/>
<evidence type="ECO:0000313" key="2">
    <source>
        <dbReference type="Proteomes" id="UP000481852"/>
    </source>
</evidence>
<name>A0A6L5X3P2_9FIRM</name>
<comment type="caution">
    <text evidence="1">The sequence shown here is derived from an EMBL/GenBank/DDBJ whole genome shotgun (WGS) entry which is preliminary data.</text>
</comment>
<dbReference type="EMBL" id="VULZ01000007">
    <property type="protein sequence ID" value="MSS14951.1"/>
    <property type="molecule type" value="Genomic_DNA"/>
</dbReference>
<dbReference type="InterPro" id="IPR003724">
    <property type="entry name" value="CblAdoTrfase_CobA"/>
</dbReference>
<dbReference type="Proteomes" id="UP000481852">
    <property type="component" value="Unassembled WGS sequence"/>
</dbReference>
<dbReference type="GO" id="GO:0009236">
    <property type="term" value="P:cobalamin biosynthetic process"/>
    <property type="evidence" value="ECO:0007669"/>
    <property type="project" value="InterPro"/>
</dbReference>
<reference evidence="1 2" key="1">
    <citation type="submission" date="2019-08" db="EMBL/GenBank/DDBJ databases">
        <title>In-depth cultivation of the pig gut microbiome towards novel bacterial diversity and tailored functional studies.</title>
        <authorList>
            <person name="Wylensek D."/>
            <person name="Hitch T.C.A."/>
            <person name="Clavel T."/>
        </authorList>
    </citation>
    <scope>NUCLEOTIDE SEQUENCE [LARGE SCALE GENOMIC DNA]</scope>
    <source>
        <strain evidence="1 2">Oil+RF-744-WCA-WT-11</strain>
    </source>
</reference>
<keyword evidence="2" id="KW-1185">Reference proteome</keyword>
<accession>A0A6L5X3P2</accession>
<dbReference type="PIRSF" id="PIRSF015617">
    <property type="entry name" value="Adensltrnsf_CobA"/>
    <property type="match status" value="1"/>
</dbReference>
<dbReference type="PANTHER" id="PTHR46638:SF1">
    <property type="entry name" value="CORRINOID ADENOSYLTRANSFERASE"/>
    <property type="match status" value="1"/>
</dbReference>
<keyword evidence="1" id="KW-0808">Transferase</keyword>
<sequence>MGKSYVHIYCGEGSGKSSAAIGQAVKAACSGRRVFVIQFMKGKEAAGLDFLKKLEPEIKLFSFDKFAKPFSELTEQEKDEELIHFRTGYSFAKKVVSTGECDVLILDEVLGLFNIGALKQEDLTALLDQAQDGMEIYLTGQTKVESIWPYVDEVTEVVTDYRNPRD</sequence>
<dbReference type="PANTHER" id="PTHR46638">
    <property type="entry name" value="CORRINOID ADENOSYLTRANSFERASE"/>
    <property type="match status" value="1"/>
</dbReference>
<dbReference type="RefSeq" id="WP_154525304.1">
    <property type="nucleotide sequence ID" value="NZ_JAQYJL010000004.1"/>
</dbReference>